<gene>
    <name evidence="5" type="ORF">CDV36_013335</name>
</gene>
<name>A0A3M2RP20_9HYPO</name>
<dbReference type="PANTHER" id="PTHR24320:SF236">
    <property type="entry name" value="SHORT-CHAIN DEHYDROGENASE-RELATED"/>
    <property type="match status" value="1"/>
</dbReference>
<organism evidence="5 6">
    <name type="scientific">Fusarium kuroshium</name>
    <dbReference type="NCBI Taxonomy" id="2010991"/>
    <lineage>
        <taxon>Eukaryota</taxon>
        <taxon>Fungi</taxon>
        <taxon>Dikarya</taxon>
        <taxon>Ascomycota</taxon>
        <taxon>Pezizomycotina</taxon>
        <taxon>Sordariomycetes</taxon>
        <taxon>Hypocreomycetidae</taxon>
        <taxon>Hypocreales</taxon>
        <taxon>Nectriaceae</taxon>
        <taxon>Fusarium</taxon>
        <taxon>Fusarium solani species complex</taxon>
    </lineage>
</organism>
<comment type="caution">
    <text evidence="5">The sequence shown here is derived from an EMBL/GenBank/DDBJ whole genome shotgun (WGS) entry which is preliminary data.</text>
</comment>
<dbReference type="Pfam" id="PF00106">
    <property type="entry name" value="adh_short"/>
    <property type="match status" value="1"/>
</dbReference>
<dbReference type="STRING" id="2010991.A0A3M2RP20"/>
<dbReference type="PANTHER" id="PTHR24320">
    <property type="entry name" value="RETINOL DEHYDROGENASE"/>
    <property type="match status" value="1"/>
</dbReference>
<sequence length="328" mass="36269">MGGSFSSTWTQSFPPKPTFTEKDVPDLKEKVYIVTGSNTGVGKELARMLYSKNAKVYIAARSEEKAKTAMADIKKTSPDSSGSMDFLRLDLADLTTIKGSADAFLSKEKKLHVLFNNAGIQSPDPGVTAQGYEAHLGVNALGTFMFTKLLTPKLVETAKSEPAGTVRVIWVSSSGAEILGEKSVGLHLDNLDYHINKSEMYKYAISKVGNYLHGVEYGKRHRSDGIISLPLNPGNLQSDLYRDRTSLLFKFMIKFMMYPPIMGAYTELYGGLSPDITLDNTGSWIIPFGRVHHIRKDLTEATRTESEGGNGTGLKFWQWSETEVNKYL</sequence>
<evidence type="ECO:0008006" key="7">
    <source>
        <dbReference type="Google" id="ProtNLM"/>
    </source>
</evidence>
<protein>
    <recommendedName>
        <fullName evidence="7">Oxidoreductase</fullName>
    </recommendedName>
</protein>
<evidence type="ECO:0000256" key="3">
    <source>
        <dbReference type="ARBA" id="ARBA00023002"/>
    </source>
</evidence>
<comment type="similarity">
    <text evidence="1">Belongs to the short-chain dehydrogenases/reductases (SDR) family.</text>
</comment>
<dbReference type="Gene3D" id="3.40.50.720">
    <property type="entry name" value="NAD(P)-binding Rossmann-like Domain"/>
    <property type="match status" value="1"/>
</dbReference>
<dbReference type="AlphaFoldDB" id="A0A3M2RP20"/>
<keyword evidence="6" id="KW-1185">Reference proteome</keyword>
<dbReference type="EMBL" id="NKUJ01000367">
    <property type="protein sequence ID" value="RMJ07060.1"/>
    <property type="molecule type" value="Genomic_DNA"/>
</dbReference>
<evidence type="ECO:0000313" key="5">
    <source>
        <dbReference type="EMBL" id="RMJ07060.1"/>
    </source>
</evidence>
<proteinExistence type="inferred from homology"/>
<feature type="compositionally biased region" description="Polar residues" evidence="4">
    <location>
        <begin position="1"/>
        <end position="13"/>
    </location>
</feature>
<accession>A0A3M2RP20</accession>
<evidence type="ECO:0000313" key="6">
    <source>
        <dbReference type="Proteomes" id="UP000277212"/>
    </source>
</evidence>
<dbReference type="SUPFAM" id="SSF51735">
    <property type="entry name" value="NAD(P)-binding Rossmann-fold domains"/>
    <property type="match status" value="1"/>
</dbReference>
<dbReference type="OrthoDB" id="191139at2759"/>
<dbReference type="InterPro" id="IPR036291">
    <property type="entry name" value="NAD(P)-bd_dom_sf"/>
</dbReference>
<dbReference type="GO" id="GO:0016491">
    <property type="term" value="F:oxidoreductase activity"/>
    <property type="evidence" value="ECO:0007669"/>
    <property type="project" value="UniProtKB-KW"/>
</dbReference>
<dbReference type="PRINTS" id="PR00081">
    <property type="entry name" value="GDHRDH"/>
</dbReference>
<feature type="region of interest" description="Disordered" evidence="4">
    <location>
        <begin position="1"/>
        <end position="22"/>
    </location>
</feature>
<keyword evidence="3" id="KW-0560">Oxidoreductase</keyword>
<keyword evidence="2" id="KW-0521">NADP</keyword>
<dbReference type="InterPro" id="IPR002347">
    <property type="entry name" value="SDR_fam"/>
</dbReference>
<evidence type="ECO:0000256" key="2">
    <source>
        <dbReference type="ARBA" id="ARBA00022857"/>
    </source>
</evidence>
<reference evidence="5 6" key="1">
    <citation type="submission" date="2017-06" db="EMBL/GenBank/DDBJ databases">
        <title>Comparative genomic analysis of Ambrosia Fusariam Clade fungi.</title>
        <authorList>
            <person name="Stajich J.E."/>
            <person name="Carrillo J."/>
            <person name="Kijimoto T."/>
            <person name="Eskalen A."/>
            <person name="O'Donnell K."/>
            <person name="Kasson M."/>
        </authorList>
    </citation>
    <scope>NUCLEOTIDE SEQUENCE [LARGE SCALE GENOMIC DNA]</scope>
    <source>
        <strain evidence="5">UCR3666</strain>
    </source>
</reference>
<evidence type="ECO:0000256" key="1">
    <source>
        <dbReference type="ARBA" id="ARBA00006484"/>
    </source>
</evidence>
<dbReference type="Proteomes" id="UP000277212">
    <property type="component" value="Unassembled WGS sequence"/>
</dbReference>
<evidence type="ECO:0000256" key="4">
    <source>
        <dbReference type="SAM" id="MobiDB-lite"/>
    </source>
</evidence>